<feature type="transmembrane region" description="Helical" evidence="2">
    <location>
        <begin position="67"/>
        <end position="84"/>
    </location>
</feature>
<feature type="compositionally biased region" description="Polar residues" evidence="1">
    <location>
        <begin position="160"/>
        <end position="169"/>
    </location>
</feature>
<feature type="region of interest" description="Disordered" evidence="1">
    <location>
        <begin position="144"/>
        <end position="169"/>
    </location>
</feature>
<keyword evidence="2" id="KW-0472">Membrane</keyword>
<keyword evidence="5" id="KW-1185">Reference proteome</keyword>
<proteinExistence type="predicted"/>
<protein>
    <submittedName>
        <fullName evidence="4">DUF305 domain-containing protein</fullName>
    </submittedName>
</protein>
<dbReference type="AlphaFoldDB" id="A0A4R4D7P4"/>
<evidence type="ECO:0000313" key="5">
    <source>
        <dbReference type="Proteomes" id="UP000295023"/>
    </source>
</evidence>
<sequence length="169" mass="18763">MSYARFATMIATSTVVMFGLMYLNTYALDHVLYSQTRTWMAVLMGAVMAVIMMLFMLKMYASKRANIAIIVGSVVIAAAALWLVRSQQTVSDVAYMKAMVPHHSIAIMTSERAHLRDPRVRRLADQIIEAQVREIGEMKQLIADLERSPTPSDAPDLPPRNTSAAASTQ</sequence>
<evidence type="ECO:0000256" key="2">
    <source>
        <dbReference type="SAM" id="Phobius"/>
    </source>
</evidence>
<feature type="domain" description="DUF305" evidence="3">
    <location>
        <begin position="92"/>
        <end position="153"/>
    </location>
</feature>
<gene>
    <name evidence="4" type="ORF">EXY23_21005</name>
</gene>
<evidence type="ECO:0000259" key="3">
    <source>
        <dbReference type="Pfam" id="PF03713"/>
    </source>
</evidence>
<keyword evidence="2" id="KW-1133">Transmembrane helix</keyword>
<comment type="caution">
    <text evidence="4">The sequence shown here is derived from an EMBL/GenBank/DDBJ whole genome shotgun (WGS) entry which is preliminary data.</text>
</comment>
<organism evidence="4 5">
    <name type="scientific">Roseicella aquatilis</name>
    <dbReference type="NCBI Taxonomy" id="2527868"/>
    <lineage>
        <taxon>Bacteria</taxon>
        <taxon>Pseudomonadati</taxon>
        <taxon>Pseudomonadota</taxon>
        <taxon>Alphaproteobacteria</taxon>
        <taxon>Acetobacterales</taxon>
        <taxon>Roseomonadaceae</taxon>
        <taxon>Roseicella</taxon>
    </lineage>
</organism>
<dbReference type="OrthoDB" id="517560at2"/>
<evidence type="ECO:0000313" key="4">
    <source>
        <dbReference type="EMBL" id="TCZ55823.1"/>
    </source>
</evidence>
<keyword evidence="2" id="KW-0812">Transmembrane</keyword>
<name>A0A4R4D7P4_9PROT</name>
<dbReference type="EMBL" id="SKBM01000025">
    <property type="protein sequence ID" value="TCZ55823.1"/>
    <property type="molecule type" value="Genomic_DNA"/>
</dbReference>
<dbReference type="Proteomes" id="UP000295023">
    <property type="component" value="Unassembled WGS sequence"/>
</dbReference>
<reference evidence="4 5" key="1">
    <citation type="submission" date="2019-03" db="EMBL/GenBank/DDBJ databases">
        <title>Paracraurococcus aquatilis NE82 genome sequence.</title>
        <authorList>
            <person name="Zhao Y."/>
            <person name="Du Z."/>
        </authorList>
    </citation>
    <scope>NUCLEOTIDE SEQUENCE [LARGE SCALE GENOMIC DNA]</scope>
    <source>
        <strain evidence="4 5">NE82</strain>
    </source>
</reference>
<dbReference type="InterPro" id="IPR012347">
    <property type="entry name" value="Ferritin-like"/>
</dbReference>
<dbReference type="Pfam" id="PF03713">
    <property type="entry name" value="DUF305"/>
    <property type="match status" value="1"/>
</dbReference>
<evidence type="ECO:0000256" key="1">
    <source>
        <dbReference type="SAM" id="MobiDB-lite"/>
    </source>
</evidence>
<feature type="transmembrane region" description="Helical" evidence="2">
    <location>
        <begin position="6"/>
        <end position="27"/>
    </location>
</feature>
<dbReference type="Gene3D" id="1.20.1260.10">
    <property type="match status" value="1"/>
</dbReference>
<dbReference type="InterPro" id="IPR005183">
    <property type="entry name" value="DUF305_CopM-like"/>
</dbReference>
<feature type="transmembrane region" description="Helical" evidence="2">
    <location>
        <begin position="39"/>
        <end position="61"/>
    </location>
</feature>
<accession>A0A4R4D7P4</accession>